<dbReference type="RefSeq" id="WP_002336585.1">
    <property type="nucleotide sequence ID" value="NZ_JAIZWS010000058.1"/>
</dbReference>
<dbReference type="AlphaFoldDB" id="A0AAJ1SMU0"/>
<evidence type="ECO:0000313" key="1">
    <source>
        <dbReference type="EMBL" id="MDP8591280.1"/>
    </source>
</evidence>
<accession>A0AAJ1SMU0</accession>
<dbReference type="Proteomes" id="UP001238215">
    <property type="component" value="Unassembled WGS sequence"/>
</dbReference>
<organism evidence="1 2">
    <name type="scientific">Enterococcus lactis</name>
    <dbReference type="NCBI Taxonomy" id="357441"/>
    <lineage>
        <taxon>Bacteria</taxon>
        <taxon>Bacillati</taxon>
        <taxon>Bacillota</taxon>
        <taxon>Bacilli</taxon>
        <taxon>Lactobacillales</taxon>
        <taxon>Enterococcaceae</taxon>
        <taxon>Enterococcus</taxon>
    </lineage>
</organism>
<sequence>MFQAIAFETERLKFCAATPNDINIIRDNYLSEKYGYQDQIIYSILDSEWRKKK</sequence>
<comment type="caution">
    <text evidence="1">The sequence shown here is derived from an EMBL/GenBank/DDBJ whole genome shotgun (WGS) entry which is preliminary data.</text>
</comment>
<protein>
    <submittedName>
        <fullName evidence="1">Uncharacterized protein</fullName>
    </submittedName>
</protein>
<keyword evidence="2" id="KW-1185">Reference proteome</keyword>
<proteinExistence type="predicted"/>
<name>A0AAJ1SMU0_9ENTE</name>
<dbReference type="EMBL" id="JAVBZS010000136">
    <property type="protein sequence ID" value="MDP8591280.1"/>
    <property type="molecule type" value="Genomic_DNA"/>
</dbReference>
<reference evidence="1 2" key="1">
    <citation type="submission" date="2023-08" db="EMBL/GenBank/DDBJ databases">
        <title>Whole genome sequencing of Enterococcus.</title>
        <authorList>
            <person name="Kaptchouang Tchatchouang C.D."/>
            <person name="Ateba C.N."/>
        </authorList>
    </citation>
    <scope>NUCLEOTIDE SEQUENCE [LARGE SCALE GENOMIC DNA]</scope>
    <source>
        <strain evidence="1 2">ENT3_CNKT_NWU</strain>
    </source>
</reference>
<gene>
    <name evidence="1" type="ORF">RAN64_15085</name>
</gene>
<evidence type="ECO:0000313" key="2">
    <source>
        <dbReference type="Proteomes" id="UP001238215"/>
    </source>
</evidence>